<evidence type="ECO:0000256" key="1">
    <source>
        <dbReference type="ARBA" id="ARBA00004651"/>
    </source>
</evidence>
<evidence type="ECO:0000313" key="17">
    <source>
        <dbReference type="EMBL" id="EPC02942.1"/>
    </source>
</evidence>
<dbReference type="InterPro" id="IPR001516">
    <property type="entry name" value="Proton_antipo_N"/>
</dbReference>
<dbReference type="Pfam" id="PF04039">
    <property type="entry name" value="MnhB"/>
    <property type="match status" value="1"/>
</dbReference>
<evidence type="ECO:0000259" key="14">
    <source>
        <dbReference type="Pfam" id="PF04039"/>
    </source>
</evidence>
<evidence type="ECO:0000256" key="8">
    <source>
        <dbReference type="ARBA" id="ARBA00023136"/>
    </source>
</evidence>
<evidence type="ECO:0000256" key="6">
    <source>
        <dbReference type="ARBA" id="ARBA00022989"/>
    </source>
</evidence>
<feature type="transmembrane region" description="Helical" evidence="11">
    <location>
        <begin position="206"/>
        <end position="230"/>
    </location>
</feature>
<dbReference type="STRING" id="1121939.L861_21735"/>
<feature type="transmembrane region" description="Helical" evidence="11">
    <location>
        <begin position="743"/>
        <end position="762"/>
    </location>
</feature>
<evidence type="ECO:0000259" key="15">
    <source>
        <dbReference type="Pfam" id="PF13244"/>
    </source>
</evidence>
<feature type="transmembrane region" description="Helical" evidence="11">
    <location>
        <begin position="367"/>
        <end position="389"/>
    </location>
</feature>
<feature type="transmembrane region" description="Helical" evidence="11">
    <location>
        <begin position="499"/>
        <end position="521"/>
    </location>
</feature>
<evidence type="ECO:0000256" key="11">
    <source>
        <dbReference type="SAM" id="Phobius"/>
    </source>
</evidence>
<dbReference type="AlphaFoldDB" id="S2KLE5"/>
<dbReference type="eggNOG" id="COG1009">
    <property type="taxonomic scope" value="Bacteria"/>
</dbReference>
<dbReference type="Pfam" id="PF13244">
    <property type="entry name" value="MbhD"/>
    <property type="match status" value="1"/>
</dbReference>
<gene>
    <name evidence="17" type="ORF">L861_21735</name>
</gene>
<keyword evidence="7" id="KW-0406">Ion transport</keyword>
<keyword evidence="18" id="KW-1185">Reference proteome</keyword>
<evidence type="ECO:0000259" key="16">
    <source>
        <dbReference type="Pfam" id="PF20501"/>
    </source>
</evidence>
<reference evidence="17 18" key="1">
    <citation type="journal article" date="2013" name="Genome Announc.">
        <title>Draft genome sequence of the moderately halophilic gammaproteobacterium Halomonas anticariensis FP35.</title>
        <authorList>
            <person name="Tahrioui A."/>
            <person name="Quesada E."/>
            <person name="Llamas I."/>
        </authorList>
    </citation>
    <scope>NUCLEOTIDE SEQUENCE [LARGE SCALE GENOMIC DNA]</scope>
    <source>
        <strain evidence="18">DSM 16096 / CECT 5854 / LMG 22089 / FP35</strain>
    </source>
</reference>
<dbReference type="Pfam" id="PF00662">
    <property type="entry name" value="Proton_antipo_N"/>
    <property type="match status" value="1"/>
</dbReference>
<dbReference type="GO" id="GO:0006811">
    <property type="term" value="P:monoatomic ion transport"/>
    <property type="evidence" value="ECO:0007669"/>
    <property type="project" value="UniProtKB-KW"/>
</dbReference>
<dbReference type="InterPro" id="IPR025383">
    <property type="entry name" value="MrpA_C/MbhD"/>
</dbReference>
<feature type="transmembrane region" description="Helical" evidence="11">
    <location>
        <begin position="812"/>
        <end position="833"/>
    </location>
</feature>
<feature type="transmembrane region" description="Helical" evidence="11">
    <location>
        <begin position="30"/>
        <end position="51"/>
    </location>
</feature>
<feature type="transmembrane region" description="Helical" evidence="11">
    <location>
        <begin position="625"/>
        <end position="644"/>
    </location>
</feature>
<feature type="domain" description="MrpA C-terminal/MbhE" evidence="16">
    <location>
        <begin position="683"/>
        <end position="765"/>
    </location>
</feature>
<comment type="caution">
    <text evidence="17">The sequence shown here is derived from an EMBL/GenBank/DDBJ whole genome shotgun (WGS) entry which is preliminary data.</text>
</comment>
<feature type="transmembrane region" description="Helical" evidence="11">
    <location>
        <begin position="845"/>
        <end position="868"/>
    </location>
</feature>
<evidence type="ECO:0000256" key="2">
    <source>
        <dbReference type="ARBA" id="ARBA00022448"/>
    </source>
</evidence>
<feature type="compositionally biased region" description="Basic and acidic residues" evidence="10">
    <location>
        <begin position="948"/>
        <end position="969"/>
    </location>
</feature>
<organism evidence="17 18">
    <name type="scientific">Litchfieldella anticariensis (strain DSM 16096 / CECT 5854 / CIP 108499 / LMG 22089 / FP35)</name>
    <name type="common">Halomonas anticariensis</name>
    <dbReference type="NCBI Taxonomy" id="1121939"/>
    <lineage>
        <taxon>Bacteria</taxon>
        <taxon>Pseudomonadati</taxon>
        <taxon>Pseudomonadota</taxon>
        <taxon>Gammaproteobacteria</taxon>
        <taxon>Oceanospirillales</taxon>
        <taxon>Halomonadaceae</taxon>
        <taxon>Litchfieldella</taxon>
    </lineage>
</organism>
<feature type="transmembrane region" description="Helical" evidence="11">
    <location>
        <begin position="297"/>
        <end position="316"/>
    </location>
</feature>
<feature type="transmembrane region" description="Helical" evidence="11">
    <location>
        <begin position="459"/>
        <end position="479"/>
    </location>
</feature>
<dbReference type="PANTHER" id="PTHR43373">
    <property type="entry name" value="NA(+)/H(+) ANTIPORTER SUBUNIT"/>
    <property type="match status" value="1"/>
</dbReference>
<feature type="transmembrane region" description="Helical" evidence="11">
    <location>
        <begin position="598"/>
        <end position="618"/>
    </location>
</feature>
<feature type="domain" description="Na+/H+ antiporter MnhB subunit-related protein" evidence="14">
    <location>
        <begin position="786"/>
        <end position="909"/>
    </location>
</feature>
<feature type="transmembrane region" description="Helical" evidence="11">
    <location>
        <begin position="80"/>
        <end position="102"/>
    </location>
</feature>
<feature type="transmembrane region" description="Helical" evidence="11">
    <location>
        <begin position="684"/>
        <end position="706"/>
    </location>
</feature>
<dbReference type="PATRIC" id="fig|1121939.11.peg.1363"/>
<dbReference type="Pfam" id="PF20501">
    <property type="entry name" value="MbhE"/>
    <property type="match status" value="1"/>
</dbReference>
<feature type="transmembrane region" description="Helical" evidence="11">
    <location>
        <begin position="322"/>
        <end position="346"/>
    </location>
</feature>
<dbReference type="EMBL" id="ASTJ01000022">
    <property type="protein sequence ID" value="EPC02942.1"/>
    <property type="molecule type" value="Genomic_DNA"/>
</dbReference>
<keyword evidence="2" id="KW-0813">Transport</keyword>
<evidence type="ECO:0000256" key="4">
    <source>
        <dbReference type="ARBA" id="ARBA00022475"/>
    </source>
</evidence>
<sequence length="969" mass="104136">MTLLWIPLLTLLGVLIPAFTTRRGRGFCTLATATLPAMALLLTLSQVPALLDGELPRIALPWLPSLGLDLAFRLDGLSLLFAILILGIGLLIIFYAHFYLAAKEPYGRFYTYLILFMLSMLGIVMADNLLLLWLFWELTSLSSFLLIGYWSHWTDARKGARMAMTVTGAGGLALLAGFLLLGDMVGSFDLGVVLSSADVILADPRYPIMLVLVLLGAFTKSAQFPFQFWLPHAMAAPTPVSAYLHSATMVKAGIFLMARLHPALGDSELWGWLVTLTGMATFLYGAWFALLKTDLKAILAFSTVSHLGLITALLGIGSPMAILAALFHILNHATFKGALFMSAGIIDHETGARELGKLGGLRRAMPITALLTSITAASMAGVPLLNGFLSKEMFFTETLNTALLGGLGWLLPVLATLGGILSVAYSLRLVHSVFFKPAKEAPPKSPHEPPRLMRAPVEFLATLCVVVGLFPAVLATGILDLATRAVLHEPLDFHLAIWHGLNLPLAMSLAALVIGVATYGLHQHVRRFARQFTSVDSRRVFEGCIQRLVASTQTLTRQLENGSLQRYMSLLLSAALLLAALGVVQLPELAGSKATQSLDSMLLFGAALMIFGAIGTVVTHRYRLISLLMLSVVGLVVSLTFARFSAPDLALTQLSVEVVTMILLMLALFFLPQKTPQESSAGRTIRDLALAGTLGMVVASLNYAVLTREIDSIAGFFIANSVPGGGGHNVVNVILVDFRGFDTLGEITVLALAGLAIFKLLNRLRLFMPHSDGEGRLWSPDRYPMILTIVSQALLPLALLVAAFIFLRGHNLPGGGFIAGLITAVALILVYMARGVDWTQARLDFPYQPVAIGGVAIATLTGLGSWLFGRPFLTSAFGHFHIPLIGDIELATAMLFDLGVYLAVVGATLMILANLGKLTTPHRPTKETPGISRKETLLPPGTEASPPVDKDAPAITDDKAPQRPSKEKV</sequence>
<feature type="transmembrane region" description="Helical" evidence="11">
    <location>
        <begin position="270"/>
        <end position="290"/>
    </location>
</feature>
<name>S2KLE5_LITA3</name>
<feature type="domain" description="NADH:quinone oxidoreductase/Mrp antiporter transmembrane" evidence="12">
    <location>
        <begin position="126"/>
        <end position="401"/>
    </location>
</feature>
<evidence type="ECO:0000256" key="7">
    <source>
        <dbReference type="ARBA" id="ARBA00023065"/>
    </source>
</evidence>
<dbReference type="Pfam" id="PF00361">
    <property type="entry name" value="Proton_antipo_M"/>
    <property type="match status" value="1"/>
</dbReference>
<dbReference type="RefSeq" id="WP_016415863.1">
    <property type="nucleotide sequence ID" value="NZ_AUAB01000013.1"/>
</dbReference>
<keyword evidence="5 9" id="KW-0812">Transmembrane</keyword>
<comment type="subcellular location">
    <subcellularLocation>
        <location evidence="1">Cell membrane</location>
        <topology evidence="1">Multi-pass membrane protein</topology>
    </subcellularLocation>
    <subcellularLocation>
        <location evidence="9">Membrane</location>
        <topology evidence="9">Multi-pass membrane protein</topology>
    </subcellularLocation>
</comment>
<proteinExistence type="predicted"/>
<dbReference type="InterPro" id="IPR046806">
    <property type="entry name" value="MrpA_C/MbhE"/>
</dbReference>
<feature type="transmembrane region" description="Helical" evidence="11">
    <location>
        <begin position="888"/>
        <end position="913"/>
    </location>
</feature>
<evidence type="ECO:0000313" key="18">
    <source>
        <dbReference type="Proteomes" id="UP000014463"/>
    </source>
</evidence>
<dbReference type="NCBIfam" id="NF009288">
    <property type="entry name" value="PRK12648.1"/>
    <property type="match status" value="1"/>
</dbReference>
<accession>S2KLE5</accession>
<dbReference type="Proteomes" id="UP000014463">
    <property type="component" value="Unassembled WGS sequence"/>
</dbReference>
<feature type="domain" description="NADH-Ubiquinone oxidoreductase (complex I) chain 5 N-terminal" evidence="13">
    <location>
        <begin position="65"/>
        <end position="110"/>
    </location>
</feature>
<feature type="transmembrane region" description="Helical" evidence="11">
    <location>
        <begin position="783"/>
        <end position="806"/>
    </location>
</feature>
<dbReference type="PRINTS" id="PR01434">
    <property type="entry name" value="NADHDHGNASE5"/>
</dbReference>
<evidence type="ECO:0000256" key="9">
    <source>
        <dbReference type="RuleBase" id="RU000320"/>
    </source>
</evidence>
<feature type="transmembrane region" description="Helical" evidence="11">
    <location>
        <begin position="162"/>
        <end position="186"/>
    </location>
</feature>
<feature type="transmembrane region" description="Helical" evidence="11">
    <location>
        <begin position="650"/>
        <end position="672"/>
    </location>
</feature>
<evidence type="ECO:0000256" key="10">
    <source>
        <dbReference type="SAM" id="MobiDB-lite"/>
    </source>
</evidence>
<keyword evidence="3" id="KW-0050">Antiport</keyword>
<dbReference type="InterPro" id="IPR007182">
    <property type="entry name" value="MnhB"/>
</dbReference>
<dbReference type="InterPro" id="IPR050616">
    <property type="entry name" value="CPA3_Na-H_Antiporter_A"/>
</dbReference>
<dbReference type="eggNOG" id="COG2111">
    <property type="taxonomic scope" value="Bacteria"/>
</dbReference>
<keyword evidence="6 11" id="KW-1133">Transmembrane helix</keyword>
<feature type="domain" description="MrpA C-terminal/MbhD" evidence="15">
    <location>
        <begin position="608"/>
        <end position="673"/>
    </location>
</feature>
<dbReference type="GO" id="GO:0005886">
    <property type="term" value="C:plasma membrane"/>
    <property type="evidence" value="ECO:0007669"/>
    <property type="project" value="UniProtKB-SubCell"/>
</dbReference>
<feature type="transmembrane region" description="Helical" evidence="11">
    <location>
        <begin position="109"/>
        <end position="126"/>
    </location>
</feature>
<keyword evidence="8 11" id="KW-0472">Membrane</keyword>
<evidence type="ECO:0000256" key="3">
    <source>
        <dbReference type="ARBA" id="ARBA00022449"/>
    </source>
</evidence>
<feature type="region of interest" description="Disordered" evidence="10">
    <location>
        <begin position="922"/>
        <end position="969"/>
    </location>
</feature>
<evidence type="ECO:0000259" key="12">
    <source>
        <dbReference type="Pfam" id="PF00361"/>
    </source>
</evidence>
<dbReference type="OrthoDB" id="9811798at2"/>
<dbReference type="InterPro" id="IPR001750">
    <property type="entry name" value="ND/Mrp_TM"/>
</dbReference>
<evidence type="ECO:0000259" key="13">
    <source>
        <dbReference type="Pfam" id="PF00662"/>
    </source>
</evidence>
<feature type="transmembrane region" description="Helical" evidence="11">
    <location>
        <begin position="567"/>
        <end position="586"/>
    </location>
</feature>
<dbReference type="PANTHER" id="PTHR43373:SF1">
    <property type="entry name" value="NA(+)_H(+) ANTIPORTER SUBUNIT A"/>
    <property type="match status" value="1"/>
</dbReference>
<feature type="transmembrane region" description="Helical" evidence="11">
    <location>
        <begin position="409"/>
        <end position="430"/>
    </location>
</feature>
<keyword evidence="4" id="KW-1003">Cell membrane</keyword>
<protein>
    <submittedName>
        <fullName evidence="17">Cation:proton antiporter</fullName>
    </submittedName>
</protein>
<feature type="transmembrane region" description="Helical" evidence="11">
    <location>
        <begin position="242"/>
        <end position="258"/>
    </location>
</feature>
<evidence type="ECO:0000256" key="5">
    <source>
        <dbReference type="ARBA" id="ARBA00022692"/>
    </source>
</evidence>
<dbReference type="GO" id="GO:0015297">
    <property type="term" value="F:antiporter activity"/>
    <property type="evidence" value="ECO:0007669"/>
    <property type="project" value="UniProtKB-KW"/>
</dbReference>
<feature type="transmembrane region" description="Helical" evidence="11">
    <location>
        <begin position="132"/>
        <end position="150"/>
    </location>
</feature>